<dbReference type="AlphaFoldDB" id="A0A8B8BXA5"/>
<protein>
    <submittedName>
        <fullName evidence="3">Uncharacterized protein LOC111113493</fullName>
    </submittedName>
</protein>
<sequence>MGVQYTQGQKWYDGCQYICECIDAKAGRYSCSERCAIYPILPSSCILIPDPWDPACRRVPSCPPSTVTTEAQNQNPQTGITTASDINNTTGDIQTSTKTDFQTTDIHSSPIAFLAQQTTIGSRGKEFLILFTPSNFNVSTTKNVYITSEQGAMMNISTSRQLEPILKSQIDRTENISSVEHVIFPNSFELTGFKKESKSAIIKTSEDVFVISHDDSYASVGTFRMEL</sequence>
<keyword evidence="2" id="KW-1185">Reference proteome</keyword>
<dbReference type="RefSeq" id="XP_022307496.1">
    <property type="nucleotide sequence ID" value="XM_022451788.1"/>
</dbReference>
<reference evidence="3" key="1">
    <citation type="submission" date="2025-08" db="UniProtKB">
        <authorList>
            <consortium name="RefSeq"/>
        </authorList>
    </citation>
    <scope>IDENTIFICATION</scope>
    <source>
        <tissue evidence="3">Whole sample</tissue>
    </source>
</reference>
<dbReference type="OrthoDB" id="6135236at2759"/>
<evidence type="ECO:0000256" key="1">
    <source>
        <dbReference type="SAM" id="MobiDB-lite"/>
    </source>
</evidence>
<feature type="region of interest" description="Disordered" evidence="1">
    <location>
        <begin position="64"/>
        <end position="89"/>
    </location>
</feature>
<organism evidence="2 3">
    <name type="scientific">Crassostrea virginica</name>
    <name type="common">Eastern oyster</name>
    <dbReference type="NCBI Taxonomy" id="6565"/>
    <lineage>
        <taxon>Eukaryota</taxon>
        <taxon>Metazoa</taxon>
        <taxon>Spiralia</taxon>
        <taxon>Lophotrochozoa</taxon>
        <taxon>Mollusca</taxon>
        <taxon>Bivalvia</taxon>
        <taxon>Autobranchia</taxon>
        <taxon>Pteriomorphia</taxon>
        <taxon>Ostreida</taxon>
        <taxon>Ostreoidea</taxon>
        <taxon>Ostreidae</taxon>
        <taxon>Crassostrea</taxon>
    </lineage>
</organism>
<name>A0A8B8BXA5_CRAVI</name>
<evidence type="ECO:0000313" key="2">
    <source>
        <dbReference type="Proteomes" id="UP000694844"/>
    </source>
</evidence>
<dbReference type="GeneID" id="111113493"/>
<evidence type="ECO:0000313" key="3">
    <source>
        <dbReference type="RefSeq" id="XP_022307496.1"/>
    </source>
</evidence>
<dbReference type="Proteomes" id="UP000694844">
    <property type="component" value="Chromosome 9"/>
</dbReference>
<accession>A0A8B8BXA5</accession>
<dbReference type="KEGG" id="cvn:111113493"/>
<gene>
    <name evidence="3" type="primary">LOC111113493</name>
</gene>
<proteinExistence type="predicted"/>